<protein>
    <submittedName>
        <fullName evidence="1">Uncharacterized protein</fullName>
    </submittedName>
</protein>
<sequence>MKRNSLLLRQNIAPDYFFELKNRKIEIHRKEDIDE</sequence>
<reference evidence="1 2" key="1">
    <citation type="submission" date="2017-09" db="EMBL/GenBank/DDBJ databases">
        <title>Large-scale bioinformatics analysis of Bacillus genomes uncovers conserved roles of natural products in bacterial physiology.</title>
        <authorList>
            <consortium name="Agbiome Team Llc"/>
            <person name="Bleich R.M."/>
            <person name="Grubbs K.J."/>
            <person name="Santa Maria K.C."/>
            <person name="Allen S.E."/>
            <person name="Farag S."/>
            <person name="Shank E.A."/>
            <person name="Bowers A."/>
        </authorList>
    </citation>
    <scope>NUCLEOTIDE SEQUENCE [LARGE SCALE GENOMIC DNA]</scope>
    <source>
        <strain evidence="1 2">AFS040105</strain>
    </source>
</reference>
<accession>A0A2A8IR71</accession>
<comment type="caution">
    <text evidence="1">The sequence shown here is derived from an EMBL/GenBank/DDBJ whole genome shotgun (WGS) entry which is preliminary data.</text>
</comment>
<evidence type="ECO:0000313" key="2">
    <source>
        <dbReference type="Proteomes" id="UP000225766"/>
    </source>
</evidence>
<name>A0A2A8IR71_BACCE</name>
<proteinExistence type="predicted"/>
<dbReference type="AlphaFoldDB" id="A0A2A8IR71"/>
<evidence type="ECO:0000313" key="1">
    <source>
        <dbReference type="EMBL" id="PGU04763.1"/>
    </source>
</evidence>
<dbReference type="EMBL" id="NUMG01000005">
    <property type="protein sequence ID" value="PGU04763.1"/>
    <property type="molecule type" value="Genomic_DNA"/>
</dbReference>
<dbReference type="Proteomes" id="UP000225766">
    <property type="component" value="Unassembled WGS sequence"/>
</dbReference>
<organism evidence="1 2">
    <name type="scientific">Bacillus cereus</name>
    <dbReference type="NCBI Taxonomy" id="1396"/>
    <lineage>
        <taxon>Bacteria</taxon>
        <taxon>Bacillati</taxon>
        <taxon>Bacillota</taxon>
        <taxon>Bacilli</taxon>
        <taxon>Bacillales</taxon>
        <taxon>Bacillaceae</taxon>
        <taxon>Bacillus</taxon>
        <taxon>Bacillus cereus group</taxon>
    </lineage>
</organism>
<gene>
    <name evidence="1" type="ORF">COD19_07620</name>
</gene>